<evidence type="ECO:0000256" key="2">
    <source>
        <dbReference type="ARBA" id="ARBA00022679"/>
    </source>
</evidence>
<dbReference type="AlphaFoldDB" id="A0AAV8U6E7"/>
<comment type="caution">
    <text evidence="4">The sequence shown here is derived from an EMBL/GenBank/DDBJ whole genome shotgun (WGS) entry which is preliminary data.</text>
</comment>
<accession>A0AAV8U6E7</accession>
<dbReference type="PANTHER" id="PTHR31623">
    <property type="entry name" value="F21J9.9"/>
    <property type="match status" value="1"/>
</dbReference>
<name>A0AAV8U6E7_9ROSI</name>
<evidence type="ECO:0000313" key="5">
    <source>
        <dbReference type="Proteomes" id="UP001159364"/>
    </source>
</evidence>
<evidence type="ECO:0000256" key="3">
    <source>
        <dbReference type="ARBA" id="ARBA00023315"/>
    </source>
</evidence>
<keyword evidence="5" id="KW-1185">Reference proteome</keyword>
<evidence type="ECO:0000313" key="4">
    <source>
        <dbReference type="EMBL" id="KAJ8773520.1"/>
    </source>
</evidence>
<keyword evidence="3" id="KW-0012">Acyltransferase</keyword>
<dbReference type="Proteomes" id="UP001159364">
    <property type="component" value="Linkage Group LG01"/>
</dbReference>
<dbReference type="Pfam" id="PF02458">
    <property type="entry name" value="Transferase"/>
    <property type="match status" value="1"/>
</dbReference>
<dbReference type="PANTHER" id="PTHR31623:SF122">
    <property type="entry name" value="HXXXD-TYPE ACYL-TRANSFERASE FAMILY PROTEIN"/>
    <property type="match status" value="1"/>
</dbReference>
<dbReference type="InterPro" id="IPR023213">
    <property type="entry name" value="CAT-like_dom_sf"/>
</dbReference>
<dbReference type="EMBL" id="JAIWQS010000001">
    <property type="protein sequence ID" value="KAJ8773520.1"/>
    <property type="molecule type" value="Genomic_DNA"/>
</dbReference>
<organism evidence="4 5">
    <name type="scientific">Erythroxylum novogranatense</name>
    <dbReference type="NCBI Taxonomy" id="1862640"/>
    <lineage>
        <taxon>Eukaryota</taxon>
        <taxon>Viridiplantae</taxon>
        <taxon>Streptophyta</taxon>
        <taxon>Embryophyta</taxon>
        <taxon>Tracheophyta</taxon>
        <taxon>Spermatophyta</taxon>
        <taxon>Magnoliopsida</taxon>
        <taxon>eudicotyledons</taxon>
        <taxon>Gunneridae</taxon>
        <taxon>Pentapetalae</taxon>
        <taxon>rosids</taxon>
        <taxon>fabids</taxon>
        <taxon>Malpighiales</taxon>
        <taxon>Erythroxylaceae</taxon>
        <taxon>Erythroxylum</taxon>
    </lineage>
</organism>
<protein>
    <recommendedName>
        <fullName evidence="6">BAHD acyltransferase</fullName>
    </recommendedName>
</protein>
<evidence type="ECO:0008006" key="6">
    <source>
        <dbReference type="Google" id="ProtNLM"/>
    </source>
</evidence>
<comment type="similarity">
    <text evidence="1">Belongs to the plant acyltransferase family.</text>
</comment>
<sequence length="447" mass="48933">MDVNFEIISRETIKPSSPTPPNLRIFNLSLLDQLSPAAYGSLVLFYSATSSLCQAERFRRLKRSLSETLTQFYPLAGRLADDGSSIECNDRGVDFVDAKVNCSLAEFLQKPYAHVVGKFIPVEVDISPESIIGGLVHVQATVFNCGGLAIGVCISYKIGDAITLTTFIKNWAAATVTTVDGAIVVPTSPLFNAAAIFPSQNITFPKPVTTSKLNKEMLETRRLVFSSSKIAALQAKSASQTVKDPSRVEVVTAMIWKSAMNASRWNLEHSSLSILSQSANIRKRTVPPLPDKTIGHLVGYFASEATEGEIELKTLVRQLRKGKEQFNNSYVDKLQRNQALMAISESVKEAANLLQGGNVDFYISISLCGFRFYGVNFGWGRPSWVTIPSTCYRNVFAMMDSGGGDGIEVWVTLTEDDMAYFERDPDLLASASLSPSVWNPIAHVSSL</sequence>
<dbReference type="GO" id="GO:0016746">
    <property type="term" value="F:acyltransferase activity"/>
    <property type="evidence" value="ECO:0007669"/>
    <property type="project" value="UniProtKB-KW"/>
</dbReference>
<reference evidence="4 5" key="1">
    <citation type="submission" date="2021-09" db="EMBL/GenBank/DDBJ databases">
        <title>Genomic insights and catalytic innovation underlie evolution of tropane alkaloids biosynthesis.</title>
        <authorList>
            <person name="Wang Y.-J."/>
            <person name="Tian T."/>
            <person name="Huang J.-P."/>
            <person name="Huang S.-X."/>
        </authorList>
    </citation>
    <scope>NUCLEOTIDE SEQUENCE [LARGE SCALE GENOMIC DNA]</scope>
    <source>
        <strain evidence="4">KIB-2018</strain>
        <tissue evidence="4">Leaf</tissue>
    </source>
</reference>
<keyword evidence="2" id="KW-0808">Transferase</keyword>
<evidence type="ECO:0000256" key="1">
    <source>
        <dbReference type="ARBA" id="ARBA00009861"/>
    </source>
</evidence>
<proteinExistence type="inferred from homology"/>
<dbReference type="Gene3D" id="3.30.559.10">
    <property type="entry name" value="Chloramphenicol acetyltransferase-like domain"/>
    <property type="match status" value="2"/>
</dbReference>
<gene>
    <name evidence="4" type="ORF">K2173_005766</name>
</gene>